<dbReference type="SUPFAM" id="SSF53901">
    <property type="entry name" value="Thiolase-like"/>
    <property type="match status" value="4"/>
</dbReference>
<dbReference type="InterPro" id="IPR016036">
    <property type="entry name" value="Malonyl_transacylase_ACP-bd"/>
</dbReference>
<dbReference type="InterPro" id="IPR016035">
    <property type="entry name" value="Acyl_Trfase/lysoPLipase"/>
</dbReference>
<dbReference type="SUPFAM" id="SSF55048">
    <property type="entry name" value="Probable ACP-binding domain of malonyl-CoA ACP transacylase"/>
    <property type="match status" value="1"/>
</dbReference>
<evidence type="ECO:0000259" key="8">
    <source>
        <dbReference type="PROSITE" id="PS52019"/>
    </source>
</evidence>
<dbReference type="Gene3D" id="3.30.70.250">
    <property type="entry name" value="Malonyl-CoA ACP transacylase, ACP-binding"/>
    <property type="match status" value="1"/>
</dbReference>
<dbReference type="Pfam" id="PF02801">
    <property type="entry name" value="Ketoacyl-synt_C"/>
    <property type="match status" value="3"/>
</dbReference>
<dbReference type="InterPro" id="IPR036736">
    <property type="entry name" value="ACP-like_sf"/>
</dbReference>
<dbReference type="SMART" id="SM00825">
    <property type="entry name" value="PKS_KS"/>
    <property type="match status" value="1"/>
</dbReference>
<dbReference type="Gene3D" id="1.10.1200.10">
    <property type="entry name" value="ACP-like"/>
    <property type="match status" value="3"/>
</dbReference>
<feature type="active site" description="Proton donor; for dehydratase activity" evidence="4">
    <location>
        <position position="4118"/>
    </location>
</feature>
<dbReference type="GO" id="GO:0004315">
    <property type="term" value="F:3-oxoacyl-[acyl-carrier-protein] synthase activity"/>
    <property type="evidence" value="ECO:0007669"/>
    <property type="project" value="InterPro"/>
</dbReference>
<dbReference type="PROSITE" id="PS00606">
    <property type="entry name" value="KS3_1"/>
    <property type="match status" value="2"/>
</dbReference>
<dbReference type="InterPro" id="IPR018201">
    <property type="entry name" value="Ketoacyl_synth_AS"/>
</dbReference>
<dbReference type="InterPro" id="IPR014043">
    <property type="entry name" value="Acyl_transferase_dom"/>
</dbReference>
<dbReference type="InterPro" id="IPR001227">
    <property type="entry name" value="Ac_transferase_dom_sf"/>
</dbReference>
<dbReference type="SMART" id="SM00822">
    <property type="entry name" value="PKS_KR"/>
    <property type="match status" value="1"/>
</dbReference>
<dbReference type="InterPro" id="IPR049900">
    <property type="entry name" value="PKS_mFAS_DH"/>
</dbReference>
<sequence>MLSRILNSRLPLIIYNPCRVFSLNFFTAVFKAGALPVFDTEFLSRQEIIKGIKELINADILFGLRLVEPENIEKDSVDNTKATVKGSSTTSVEETSVSSSKEEFQALLNEISDFESPNIDTIVVSINSGFTSSSSSSSFEFKNFSDTKLVLETRNININHRIDALSPHALILKGNEAGGRVSNYSSFVLMQWYLKNSTLPIFIHGGVGRNTASGMFAAGVSGVVLDSQVWLCDESPLSDNFRKLLSTLDESDSMEISTDSRHVFRVFAKLGTRIAKDLKEKGIVVSDKKDGSLIIYKEIEDNITGMDNSDAAAVQSLFFLGQDGFFAKDFAKLPTDLAGMISQFFKDIGSQLNDVDAFDPMRANSPMAEDHGTRLPLIQGPMANVSDNPDFAVKVFEAGALPFFAVGSLPPVLADNMLKNGSEKVKIFGAGLVGIEAFNPAIEKHLEMVKKYKAPFALFAGGIPSQVIELEKAGTKTYLHTPSISMMENAIKSGCTRFIFEGKEAGGHIGSLSSLVLWDAAIAKLKEKDDETLSGLSLVFAGGISTCFASHFISGISASLAAKGVKIGIQVGTAYLFAKEIVDTKSIKEQYQTILFEEDETMVIGNSVGLASRTAPTEFARMMIQKEKEMIKQGEKLEVRKKTFEKNNIGSLLIGAKGFLPDFKRMGEEYYTWFEGEEHRKKGNFLVGDSLAFFKSSVTLADIHSNFFDRYVKQALFYNLDRLEIFSSNKKSVNDEIAVIGMGCLLPDAHDPESLWENILSKRYSIKEMPDDRIRKDLYYDADKSAEDRAYTMLAGYVDDFLFDQDRFGYDDQKAAKLSRTQKMLLETAYQAVENAGYLDNETLQYDTARCPSGRVGVIIATCLGNELGNELQMKYHFPEVLSMLRKTDAFNELDEEQQKILVEDLQKGMEGKNAGYDPVHGMLLNIEASRIARHLGIRGVNYVVDAACASSFSAIDAAVQDLLSGTHDQMVVGGVNTHLAPESFVGFCKMGALSANGSFPFDKRADGFILGEGSAVFILKRMKDAIRDNDNIIGIIKSIGGSSDGRGKAIAAPNVDGQVLALKRCYENMLADNVAPEDIDFIEAHGTSTIMGDQAELQTLKQVYARSRTGISSIKSQIGHLLGGAGAAGLVKALLAVQKGVLPPTANFETLSPNHDLAKSLLYIITEPEEWKTTDNRTRKAAVSSYGFGGINYHVVVEEFRPGYMPLNRSIFRDPSHDFNDERIVIAGMGVRLPGAKDCDEFWKNLQSGEKQLSDIPEERFDNRSYAEFDKKSIYHLPMVSAGVIKDFKFNNIKYRMPPTIVRSLERGQLLGLDAADEAITTSGLGKLLEKGNRTGVILATMTGERQNKNILRVRKSEIAEIIEKSLCCDSSEIASDKAAKGDLESSKDKIVAGKTVSSDRNGDMNIAGKIASELVEAIRKRIPENNEDTTPGLLSNIISGRIANHFGLNGVNYVVDASCASAVIAIDNAIRNIASGRLDFVLAGGVDANLFPAVLMAFKRLGLLSATEPRFFDDRADGYAMGEGAAIHVLTTYGKAKEAGMEILAEVNHCTIKSSVPDHLLAPSEQTFVSTINACYQESGIRKEDVKHLDLFAFSNILGDMIEKQVVEKCFHHELYCGNIKPQFGYFKSANPAVSLAKMVLMNRNRTLLPNFNYDREHTTLKNGTILKVANEMVPVSDREPLRFAFNVNGIGGNHCHMIMSTLPSWLTRTTVAKSVEKPLLSTIKVSSSAAASTSLYPSTVSVSSGDTVSVKTDASLSGVQKRDSVASKDFSGSSNISRQSQLSGGSNISRQGQLSGSGNISRQDITPKSQFSGGGGKNQRPFSSSGGKRQKMVALLSGQGAQRPGMMKELFDSDPEIRDIMERGEEIFMEQRGYSLLKIMFNEDQRLNLTENTQPAVFLSSAALFERLSTRGFNPDCFIGHSVGEYTALFCSGMLDFDDAMRLIIKRSDLMKEAATKYPGKIMVVFRNEKDTAASIRESGLSDIYITNKNSENQTAVSGNAEAIESYCAFLNSQNIVFRRLNLSGAFHTPLFRDAAEQLREYLATITFNDVPFSRVISNVTARPYPEDRMAVKDLLARQITSPVEFIKSVEYVYESGRTHYIEIGPGRLLANLLKKINIAEYQSIVAVDAKQGELKSFEACRDYLKSYSTIFSRQHPQRDAILPARKKALLQAVESRRSHQAVTLEDDFDSFKRENAELAEKLLHDEFIRRKREAAMEAVERFNFTTDPIVISGVSVGLPGKANRVFASDNFDRILEGSNFIEPLTLDEQLKITDKNITRLFKQPDGNARFVEITRTEDVIHLAGQLGYFSLTDEYGIKAQYDISMALGIAAGIEALKDAGIPLVMQYKKSASGGKMIPDGFALPKEMQDETGVIITSLFPSNETLINEMERYFYDKLFLKPYEEFENIYYYLMENVKDATVKASVTDWFFKIRNRKKDEFGPYRFDRNFMTNACPLGSAHLAQIIRAKGPNTLVSSACASTTQAIGIAEDWIRVGRCRRVIVIGGENATSSAQNQWIGTGFLALGAATVKKRVSEAAKPFDSDRNGTILGSGAVGLVVEQASLVQERGMRGQAEILGTHMANSAYHTFNIDVAHMASEMKRFITKIEEQHHLKQEDYASKLLFMSHETYTPARGGSADAEVTALKTAFSDHLNNICITNTKGFTGHTLGAAIEDVVMIKALQRRQAPPIANLTKIPDHFKELNFSSRKKINSEYGLHLAAGFGSHFAFLFVRRIEEKQFENNREYALWLERITESYNPELKIIDNTLCVVPGELKGNVSKTSDSFAPKTAISSGAIPSGATPSGAIPSGATPSGVIRSGATTSGATTSGAIPSGGIPSSVPTSGAMTQKPRTESVLASTPEVSREASPTTAATSAPMSAPSTSAISAPDTSGIIEKVKEIIAEQTGYTSDMLESDLDLEADLGIDTVKQVEIFAKSAGVFGFAVPEDLKLRDLNTIDKLAAYINSVVGGHHTAPVAGDAAQSSTTAAISTEVAVEFPGISSSDLSHYMDRVKEIIAEQTGYTSDMLEPDLDLEADLGIDTVKQVEIFAKSAATFGFAVPEDLKLRDLNTIAKLSAYVASRTGATYGVTTDIEVSSQSVARSESLQSESPTEGVSLTSKTTLASIETTLAKIREIIANQTGYTEDMLDADLDLEGDLGIDTVKQVEIFANAAGHFGFPVPEDLKLRDLNTIAKLAAYVDAKIAPSGIVNDNTETGINSEINDSTGFVDNSEVIDGSLQINDNTDDNADGNDDPDDPEPTPPAGGGKPEAGDMKRLVPVIRETGLPVTTMGETSFLKGKKVIMTLDNAGFAQRIATAIKREGCQVTGILPVSPSVKTSSEKASSEKASSEKASSEKTSSEKTSTAMTSSEMPSSAETEDVKKDFDFCDDIIFADFSSDEATVSSAEKISATISAKNQEPDIFINLAPLDLVFRGTSSPLTTEQDEKSSPLTPEQHVKSFFLLIKKMYGALNQQGKMIAALSINSVVFPHDDSLGFKETSGLQDYSEGIEPCFAGISGMMKSLAKEMPDTRVKMVDISTSLEQNSEKQTDSARIKEAISKLFLDEISSHDPRVETGYKIAADFKDIKKYVMRLEEQLCKTGTPLVNSADCLLVTGGARGITFEILKSLVSQYKTDLVIMGRSDIDDIVPEFLDESYNESAIMAALKQRGKGDSGQAPLKPLELKKAASKIISIRDSRKNIEILKSQGINVTYLAADVADRDAVEDALKSIDHIDGVIHAAGLEESMPFEKKSFDSFLRVFNTKVSGCANVISALKGKGVRFHVGFSSVTAKFGNEGQTDYTAANDMMAKILMKEEANSPQIFCKIMDWTAWSGAGMATRETVQKVLTERGLKFLPLETGIAFFMDELTDSETREVVFTGLDHAFDRDGILTIAPFLDSRFDDIVDDTTVFSRNLNIEKDRFLLDHSMEETPVFLGATGVETMAEAAMAIHGAKGHGISEIKNFSIPYGIKLLQKKPKDIMISVKPGLATVLEKKSGQQSYNCRITSQFVNNAGVAMGDPKLHYQSEVIIDHLFDYLEGHSGKKRDIPELKEVENGERLAELIYHPQRLFMDDIFRTIQKVLSFDGETVITEISDRSRSTFFTEDPYPCFLTDVILLDGMFQTGGVFQFFTDSVIVLPYKIGSLKFHRRGEKDAEYLCITTRTASDDETDTFNIDLVDREGNYLMELVDFQMVKLQKLPENLRIS</sequence>
<dbReference type="GO" id="GO:0005737">
    <property type="term" value="C:cytoplasm"/>
    <property type="evidence" value="ECO:0007669"/>
    <property type="project" value="TreeGrafter"/>
</dbReference>
<feature type="active site" description="Proton acceptor; for dehydratase activity" evidence="4">
    <location>
        <position position="3926"/>
    </location>
</feature>
<evidence type="ECO:0000256" key="2">
    <source>
        <dbReference type="ARBA" id="ARBA00022553"/>
    </source>
</evidence>
<dbReference type="EMBL" id="FWEV01000037">
    <property type="protein sequence ID" value="SLM28414.1"/>
    <property type="molecule type" value="Genomic_DNA"/>
</dbReference>
<feature type="region of interest" description="C-terminal hotdog fold" evidence="4">
    <location>
        <begin position="4055"/>
        <end position="4201"/>
    </location>
</feature>
<dbReference type="InterPro" id="IPR013968">
    <property type="entry name" value="PKS_KR"/>
</dbReference>
<keyword evidence="1" id="KW-0596">Phosphopantetheine</keyword>
<dbReference type="InterPro" id="IPR042104">
    <property type="entry name" value="PKS_dehydratase_sf"/>
</dbReference>
<dbReference type="InterPro" id="IPR014031">
    <property type="entry name" value="Ketoacyl_synth_C"/>
</dbReference>
<dbReference type="InterPro" id="IPR050091">
    <property type="entry name" value="PKS_NRPS_Biosynth_Enz"/>
</dbReference>
<evidence type="ECO:0000256" key="3">
    <source>
        <dbReference type="ARBA" id="ARBA00022679"/>
    </source>
</evidence>
<dbReference type="Gene3D" id="3.20.20.70">
    <property type="entry name" value="Aldolase class I"/>
    <property type="match status" value="2"/>
</dbReference>
<feature type="region of interest" description="N-terminal hotdog fold" evidence="4">
    <location>
        <begin position="3894"/>
        <end position="4035"/>
    </location>
</feature>
<dbReference type="Gene3D" id="3.40.50.720">
    <property type="entry name" value="NAD(P)-binding Rossmann-like Domain"/>
    <property type="match status" value="1"/>
</dbReference>
<evidence type="ECO:0000256" key="4">
    <source>
        <dbReference type="PROSITE-ProRule" id="PRU01363"/>
    </source>
</evidence>
<feature type="compositionally biased region" description="Low complexity" evidence="5">
    <location>
        <begin position="2822"/>
        <end position="2848"/>
    </location>
</feature>
<dbReference type="OrthoDB" id="5476655at2"/>
<evidence type="ECO:0000259" key="6">
    <source>
        <dbReference type="PROSITE" id="PS50075"/>
    </source>
</evidence>
<feature type="compositionally biased region" description="Basic and acidic residues" evidence="5">
    <location>
        <begin position="3340"/>
        <end position="3361"/>
    </location>
</feature>
<keyword evidence="2" id="KW-0597">Phosphoprotein</keyword>
<organism evidence="9 10">
    <name type="scientific">Desulfamplus magnetovallimortis</name>
    <dbReference type="NCBI Taxonomy" id="1246637"/>
    <lineage>
        <taxon>Bacteria</taxon>
        <taxon>Pseudomonadati</taxon>
        <taxon>Thermodesulfobacteriota</taxon>
        <taxon>Desulfobacteria</taxon>
        <taxon>Desulfobacterales</taxon>
        <taxon>Desulfobacteraceae</taxon>
        <taxon>Desulfamplus</taxon>
    </lineage>
</organism>
<dbReference type="PANTHER" id="PTHR43775:SF37">
    <property type="entry name" value="SI:DKEY-61P9.11"/>
    <property type="match status" value="1"/>
</dbReference>
<protein>
    <submittedName>
        <fullName evidence="9">Putative (Acyl-carrier-protein) S-malonyltransferase</fullName>
        <ecNumber evidence="9">2.3.1.39</ecNumber>
    </submittedName>
</protein>
<dbReference type="GO" id="GO:0004314">
    <property type="term" value="F:[acyl-carrier-protein] S-malonyltransferase activity"/>
    <property type="evidence" value="ECO:0007669"/>
    <property type="project" value="UniProtKB-EC"/>
</dbReference>
<dbReference type="Pfam" id="PF00109">
    <property type="entry name" value="ketoacyl-synt"/>
    <property type="match status" value="4"/>
</dbReference>
<dbReference type="PANTHER" id="PTHR43775">
    <property type="entry name" value="FATTY ACID SYNTHASE"/>
    <property type="match status" value="1"/>
</dbReference>
<dbReference type="Pfam" id="PF03060">
    <property type="entry name" value="NMO"/>
    <property type="match status" value="1"/>
</dbReference>
<evidence type="ECO:0000256" key="5">
    <source>
        <dbReference type="SAM" id="MobiDB-lite"/>
    </source>
</evidence>
<feature type="domain" description="Ketosynthase family 3 (KS3)" evidence="7">
    <location>
        <begin position="734"/>
        <end position="1200"/>
    </location>
</feature>
<dbReference type="Gene3D" id="3.40.47.10">
    <property type="match status" value="4"/>
</dbReference>
<dbReference type="InterPro" id="IPR057326">
    <property type="entry name" value="KR_dom"/>
</dbReference>
<evidence type="ECO:0000256" key="1">
    <source>
        <dbReference type="ARBA" id="ARBA00022450"/>
    </source>
</evidence>
<dbReference type="InterPro" id="IPR013785">
    <property type="entry name" value="Aldolase_TIM"/>
</dbReference>
<keyword evidence="9" id="KW-0012">Acyltransferase</keyword>
<dbReference type="Pfam" id="PF00698">
    <property type="entry name" value="Acyl_transf_1"/>
    <property type="match status" value="1"/>
</dbReference>
<feature type="domain" description="Carrier" evidence="6">
    <location>
        <begin position="2892"/>
        <end position="2971"/>
    </location>
</feature>
<dbReference type="SUPFAM" id="SSF51735">
    <property type="entry name" value="NAD(P)-binding Rossmann-fold domains"/>
    <property type="match status" value="1"/>
</dbReference>
<dbReference type="PROSITE" id="PS52019">
    <property type="entry name" value="PKS_MFAS_DH"/>
    <property type="match status" value="1"/>
</dbReference>
<accession>A0A1W1H7K5</accession>
<dbReference type="InterPro" id="IPR014030">
    <property type="entry name" value="Ketoacyl_synth_N"/>
</dbReference>
<dbReference type="Gene3D" id="3.40.366.10">
    <property type="entry name" value="Malonyl-Coenzyme A Acyl Carrier Protein, domain 2"/>
    <property type="match status" value="1"/>
</dbReference>
<dbReference type="InterPro" id="IPR020841">
    <property type="entry name" value="PKS_Beta-ketoAc_synthase_dom"/>
</dbReference>
<feature type="domain" description="Ketosynthase family 3 (KS3)" evidence="7">
    <location>
        <begin position="1222"/>
        <end position="1704"/>
    </location>
</feature>
<feature type="compositionally biased region" description="Low complexity" evidence="5">
    <location>
        <begin position="2870"/>
        <end position="2891"/>
    </location>
</feature>
<dbReference type="InterPro" id="IPR009081">
    <property type="entry name" value="PP-bd_ACP"/>
</dbReference>
<dbReference type="SUPFAM" id="SSF47336">
    <property type="entry name" value="ACP-like"/>
    <property type="match status" value="3"/>
</dbReference>
<feature type="region of interest" description="Disordered" evidence="5">
    <location>
        <begin position="3332"/>
        <end position="3380"/>
    </location>
</feature>
<dbReference type="STRING" id="1246637.MTBBW1_1310112"/>
<dbReference type="SUPFAM" id="SSF52151">
    <property type="entry name" value="FabD/lysophospholipase-like"/>
    <property type="match status" value="1"/>
</dbReference>
<dbReference type="EC" id="2.3.1.39" evidence="9"/>
<feature type="compositionally biased region" description="Polar residues" evidence="5">
    <location>
        <begin position="1773"/>
        <end position="1814"/>
    </location>
</feature>
<dbReference type="Gene3D" id="3.10.129.110">
    <property type="entry name" value="Polyketide synthase dehydratase"/>
    <property type="match status" value="1"/>
</dbReference>
<name>A0A1W1H7K5_9BACT</name>
<feature type="compositionally biased region" description="Low complexity" evidence="5">
    <location>
        <begin position="3362"/>
        <end position="3373"/>
    </location>
</feature>
<keyword evidence="3 9" id="KW-0808">Transferase</keyword>
<dbReference type="SUPFAM" id="SSF51412">
    <property type="entry name" value="Inosine monophosphate dehydrogenase (IMPDH)"/>
    <property type="match status" value="2"/>
</dbReference>
<evidence type="ECO:0000313" key="10">
    <source>
        <dbReference type="Proteomes" id="UP000191931"/>
    </source>
</evidence>
<dbReference type="GO" id="GO:0004312">
    <property type="term" value="F:fatty acid synthase activity"/>
    <property type="evidence" value="ECO:0007669"/>
    <property type="project" value="TreeGrafter"/>
</dbReference>
<dbReference type="InterPro" id="IPR036291">
    <property type="entry name" value="NAD(P)-bd_dom_sf"/>
</dbReference>
<reference evidence="9 10" key="1">
    <citation type="submission" date="2017-03" db="EMBL/GenBank/DDBJ databases">
        <authorList>
            <person name="Afonso C.L."/>
            <person name="Miller P.J."/>
            <person name="Scott M.A."/>
            <person name="Spackman E."/>
            <person name="Goraichik I."/>
            <person name="Dimitrov K.M."/>
            <person name="Suarez D.L."/>
            <person name="Swayne D.E."/>
        </authorList>
    </citation>
    <scope>NUCLEOTIDE SEQUENCE [LARGE SCALE GENOMIC DNA]</scope>
    <source>
        <strain evidence="9">PRJEB14757</strain>
    </source>
</reference>
<dbReference type="PROSITE" id="PS52004">
    <property type="entry name" value="KS3_2"/>
    <property type="match status" value="3"/>
</dbReference>
<feature type="region of interest" description="Disordered" evidence="5">
    <location>
        <begin position="1756"/>
        <end position="1833"/>
    </location>
</feature>
<feature type="region of interest" description="Disordered" evidence="5">
    <location>
        <begin position="3239"/>
        <end position="3276"/>
    </location>
</feature>
<dbReference type="InterPro" id="IPR016039">
    <property type="entry name" value="Thiolase-like"/>
</dbReference>
<keyword evidence="10" id="KW-1185">Reference proteome</keyword>
<feature type="compositionally biased region" description="Acidic residues" evidence="5">
    <location>
        <begin position="3245"/>
        <end position="3260"/>
    </location>
</feature>
<dbReference type="GO" id="GO:0071770">
    <property type="term" value="P:DIM/DIP cell wall layer assembly"/>
    <property type="evidence" value="ECO:0007669"/>
    <property type="project" value="TreeGrafter"/>
</dbReference>
<feature type="domain" description="Carrier" evidence="6">
    <location>
        <begin position="3009"/>
        <end position="3085"/>
    </location>
</feature>
<proteinExistence type="predicted"/>
<dbReference type="RefSeq" id="WP_080804736.1">
    <property type="nucleotide sequence ID" value="NZ_LT828548.1"/>
</dbReference>
<dbReference type="GO" id="GO:0006633">
    <property type="term" value="P:fatty acid biosynthetic process"/>
    <property type="evidence" value="ECO:0007669"/>
    <property type="project" value="InterPro"/>
</dbReference>
<dbReference type="Proteomes" id="UP000191931">
    <property type="component" value="Unassembled WGS sequence"/>
</dbReference>
<dbReference type="GO" id="GO:0005886">
    <property type="term" value="C:plasma membrane"/>
    <property type="evidence" value="ECO:0007669"/>
    <property type="project" value="TreeGrafter"/>
</dbReference>
<gene>
    <name evidence="9" type="ORF">MTBBW1_1310112</name>
</gene>
<dbReference type="SMART" id="SM00827">
    <property type="entry name" value="PKS_AT"/>
    <property type="match status" value="1"/>
</dbReference>
<feature type="region of interest" description="Disordered" evidence="5">
    <location>
        <begin position="2798"/>
        <end position="2891"/>
    </location>
</feature>
<dbReference type="PROSITE" id="PS50075">
    <property type="entry name" value="CARRIER"/>
    <property type="match status" value="3"/>
</dbReference>
<feature type="domain" description="Carrier" evidence="6">
    <location>
        <begin position="3126"/>
        <end position="3205"/>
    </location>
</feature>
<dbReference type="Pfam" id="PF00550">
    <property type="entry name" value="PP-binding"/>
    <property type="match status" value="2"/>
</dbReference>
<dbReference type="Pfam" id="PF08659">
    <property type="entry name" value="KR"/>
    <property type="match status" value="1"/>
</dbReference>
<evidence type="ECO:0000313" key="9">
    <source>
        <dbReference type="EMBL" id="SLM28414.1"/>
    </source>
</evidence>
<feature type="domain" description="Ketosynthase family 3 (KS3)" evidence="7">
    <location>
        <begin position="2230"/>
        <end position="2737"/>
    </location>
</feature>
<feature type="domain" description="PKS/mFAS DH" evidence="8">
    <location>
        <begin position="3894"/>
        <end position="4201"/>
    </location>
</feature>
<dbReference type="CDD" id="cd00833">
    <property type="entry name" value="PKS"/>
    <property type="match status" value="2"/>
</dbReference>
<evidence type="ECO:0000259" key="7">
    <source>
        <dbReference type="PROSITE" id="PS52004"/>
    </source>
</evidence>